<organism evidence="11 12">
    <name type="scientific">Beggiatoa alba B18LD</name>
    <dbReference type="NCBI Taxonomy" id="395493"/>
    <lineage>
        <taxon>Bacteria</taxon>
        <taxon>Pseudomonadati</taxon>
        <taxon>Pseudomonadota</taxon>
        <taxon>Gammaproteobacteria</taxon>
        <taxon>Thiotrichales</taxon>
        <taxon>Thiotrichaceae</taxon>
        <taxon>Beggiatoa</taxon>
    </lineage>
</organism>
<dbReference type="AlphaFoldDB" id="I3CF58"/>
<dbReference type="eggNOG" id="COG0840">
    <property type="taxonomic scope" value="Bacteria"/>
</dbReference>
<proteinExistence type="inferred from homology"/>
<dbReference type="SMART" id="SM00283">
    <property type="entry name" value="MA"/>
    <property type="match status" value="1"/>
</dbReference>
<dbReference type="PANTHER" id="PTHR43531:SF14">
    <property type="entry name" value="METHYL-ACCEPTING CHEMOTAXIS PROTEIN I-RELATED"/>
    <property type="match status" value="1"/>
</dbReference>
<dbReference type="InterPro" id="IPR035965">
    <property type="entry name" value="PAS-like_dom_sf"/>
</dbReference>
<keyword evidence="6" id="KW-0175">Coiled coil</keyword>
<dbReference type="PROSITE" id="PS50885">
    <property type="entry name" value="HAMP"/>
    <property type="match status" value="1"/>
</dbReference>
<dbReference type="SUPFAM" id="SSF55785">
    <property type="entry name" value="PYP-like sensor domain (PAS domain)"/>
    <property type="match status" value="1"/>
</dbReference>
<comment type="subcellular location">
    <subcellularLocation>
        <location evidence="1">Membrane</location>
    </subcellularLocation>
</comment>
<feature type="domain" description="Methyl-accepting transducer" evidence="9">
    <location>
        <begin position="489"/>
        <end position="718"/>
    </location>
</feature>
<dbReference type="SUPFAM" id="SSF58104">
    <property type="entry name" value="Methyl-accepting chemotaxis protein (MCP) signaling domain"/>
    <property type="match status" value="1"/>
</dbReference>
<sequence length="804" mass="90382">MKHLSIGKKFLILAIFSIATIIGVGLYSLYNTATTFAWVDDVYNTAQDVQDIALDIGEPLNKVHQLSLLIVTIPQQKEQFNLNIEQQAIIKNLDEIIAKWQARDDIVKYQTSFNQFQQAWTQYKTLSSYTIQTLLEGYREAAFINASGAEQQQFDVLLFAFHQWMTEHIKNAKQIQVDATKTYQLTLIVIIISFSLFILLVSFFNFYTAQLIVKPINKAVAIANAIANGNLQNQITDITRDESGQLLQSLAQMQNQLREQIAEEKRIADEAMRINQALDSVTTQVLITDNNYKIIYMNKALKNFFQQEADNFRRELPQFDPAQLLNNSIDVLHKDASAHRELLARLQTTEKSKLDLEGLTIEYMLTPVINEQGERIGFVKEFNNRTQEVATEQEIKQVIHAASQGDFKQRIQLTQKVGFFKAVSENINHIMDLNQQVLQDTMRMFAALAKGDLTQAITHNYIGDFAQLKTDANTTVMKLTSVMELIQASAQTIDETAETLLQNNLSLNQRTESQAAALEETAASIEEMTSTIQQNANNAKQANDLAINARKDAQAGGEIVAATIQAMTNINQSSKRVADIIGVINDIAFQTNLLALNAAVEAARAGEQGRGFAVVAGEVRNLAQRSAEAAKEIRLLIQDSVNKINEGSILVNQSGEALQRIFTAVKKVSDIIADITDASQEQTLGIHQVNKAISQMDEMTQQNNTMVTQAMEANETMREQASQLTQQVAFFQLKNTTKVVPNLTSNTQKTVKQLPQSPSKVTLPVFKHENYKHLEKMQERQKSKTTQRQTQVTLKTHDDDWEDF</sequence>
<dbReference type="InterPro" id="IPR004089">
    <property type="entry name" value="MCPsignal_dom"/>
</dbReference>
<dbReference type="SMART" id="SM00304">
    <property type="entry name" value="HAMP"/>
    <property type="match status" value="2"/>
</dbReference>
<dbReference type="SUPFAM" id="SSF158472">
    <property type="entry name" value="HAMP domain-like"/>
    <property type="match status" value="1"/>
</dbReference>
<keyword evidence="8" id="KW-0472">Membrane</keyword>
<feature type="compositionally biased region" description="Low complexity" evidence="7">
    <location>
        <begin position="784"/>
        <end position="793"/>
    </location>
</feature>
<dbReference type="Pfam" id="PF00015">
    <property type="entry name" value="MCPsignal"/>
    <property type="match status" value="1"/>
</dbReference>
<reference evidence="11 12" key="1">
    <citation type="submission" date="2011-11" db="EMBL/GenBank/DDBJ databases">
        <title>Improved High-Quality Draft sequence of Beggiatoa alba B18lD.</title>
        <authorList>
            <consortium name="US DOE Joint Genome Institute"/>
            <person name="Lucas S."/>
            <person name="Han J."/>
            <person name="Lapidus A."/>
            <person name="Cheng J.-F."/>
            <person name="Goodwin L."/>
            <person name="Pitluck S."/>
            <person name="Peters L."/>
            <person name="Mikhailova N."/>
            <person name="Held B."/>
            <person name="Detter J.C."/>
            <person name="Han C."/>
            <person name="Tapia R."/>
            <person name="Land M."/>
            <person name="Hauser L."/>
            <person name="Kyrpides N."/>
            <person name="Ivanova N."/>
            <person name="Pagani I."/>
            <person name="Samuel K."/>
            <person name="Teske A."/>
            <person name="Mueller J."/>
            <person name="Woyke T."/>
        </authorList>
    </citation>
    <scope>NUCLEOTIDE SEQUENCE [LARGE SCALE GENOMIC DNA]</scope>
    <source>
        <strain evidence="11 12">B18LD</strain>
    </source>
</reference>
<comment type="similarity">
    <text evidence="4">Belongs to the methyl-accepting chemotaxis (MCP) protein family.</text>
</comment>
<dbReference type="PANTHER" id="PTHR43531">
    <property type="entry name" value="PROTEIN ICFG"/>
    <property type="match status" value="1"/>
</dbReference>
<dbReference type="Proteomes" id="UP000005744">
    <property type="component" value="Unassembled WGS sequence"/>
</dbReference>
<evidence type="ECO:0000313" key="12">
    <source>
        <dbReference type="Proteomes" id="UP000005744"/>
    </source>
</evidence>
<dbReference type="FunFam" id="1.10.287.950:FF:000001">
    <property type="entry name" value="Methyl-accepting chemotaxis sensory transducer"/>
    <property type="match status" value="1"/>
</dbReference>
<dbReference type="Pfam" id="PF12729">
    <property type="entry name" value="4HB_MCP_1"/>
    <property type="match status" value="1"/>
</dbReference>
<dbReference type="InterPro" id="IPR051310">
    <property type="entry name" value="MCP_chemotaxis"/>
</dbReference>
<dbReference type="STRING" id="395493.BegalDRAFT_1356"/>
<dbReference type="OrthoDB" id="6433966at2"/>
<keyword evidence="12" id="KW-1185">Reference proteome</keyword>
<dbReference type="GO" id="GO:0006935">
    <property type="term" value="P:chemotaxis"/>
    <property type="evidence" value="ECO:0007669"/>
    <property type="project" value="UniProtKB-KW"/>
</dbReference>
<dbReference type="RefSeq" id="WP_002685021.1">
    <property type="nucleotide sequence ID" value="NZ_JH600070.1"/>
</dbReference>
<evidence type="ECO:0000256" key="8">
    <source>
        <dbReference type="SAM" id="Phobius"/>
    </source>
</evidence>
<dbReference type="GO" id="GO:0005886">
    <property type="term" value="C:plasma membrane"/>
    <property type="evidence" value="ECO:0007669"/>
    <property type="project" value="TreeGrafter"/>
</dbReference>
<dbReference type="Gene3D" id="6.10.340.10">
    <property type="match status" value="1"/>
</dbReference>
<accession>I3CF58</accession>
<gene>
    <name evidence="11" type="ORF">BegalDRAFT_1356</name>
</gene>
<feature type="transmembrane region" description="Helical" evidence="8">
    <location>
        <begin position="12"/>
        <end position="30"/>
    </location>
</feature>
<dbReference type="EMBL" id="JH600070">
    <property type="protein sequence ID" value="EIJ42251.1"/>
    <property type="molecule type" value="Genomic_DNA"/>
</dbReference>
<evidence type="ECO:0000256" key="6">
    <source>
        <dbReference type="SAM" id="Coils"/>
    </source>
</evidence>
<keyword evidence="3 5" id="KW-0807">Transducer</keyword>
<evidence type="ECO:0000313" key="11">
    <source>
        <dbReference type="EMBL" id="EIJ42251.1"/>
    </source>
</evidence>
<feature type="region of interest" description="Disordered" evidence="7">
    <location>
        <begin position="777"/>
        <end position="804"/>
    </location>
</feature>
<dbReference type="Gene3D" id="1.10.287.950">
    <property type="entry name" value="Methyl-accepting chemotaxis protein"/>
    <property type="match status" value="1"/>
</dbReference>
<keyword evidence="8" id="KW-1133">Transmembrane helix</keyword>
<keyword evidence="2" id="KW-0488">Methylation</keyword>
<evidence type="ECO:0000256" key="1">
    <source>
        <dbReference type="ARBA" id="ARBA00004370"/>
    </source>
</evidence>
<evidence type="ECO:0000259" key="9">
    <source>
        <dbReference type="PROSITE" id="PS50111"/>
    </source>
</evidence>
<dbReference type="GO" id="GO:0004888">
    <property type="term" value="F:transmembrane signaling receptor activity"/>
    <property type="evidence" value="ECO:0007669"/>
    <property type="project" value="TreeGrafter"/>
</dbReference>
<feature type="domain" description="HAMP" evidence="10">
    <location>
        <begin position="210"/>
        <end position="262"/>
    </location>
</feature>
<feature type="coiled-coil region" evidence="6">
    <location>
        <begin position="247"/>
        <end position="274"/>
    </location>
</feature>
<dbReference type="InterPro" id="IPR003660">
    <property type="entry name" value="HAMP_dom"/>
</dbReference>
<dbReference type="InterPro" id="IPR024478">
    <property type="entry name" value="HlyB_4HB_MCP"/>
</dbReference>
<dbReference type="Pfam" id="PF18947">
    <property type="entry name" value="HAMP_2"/>
    <property type="match status" value="1"/>
</dbReference>
<dbReference type="PROSITE" id="PS50111">
    <property type="entry name" value="CHEMOTAXIS_TRANSDUC_2"/>
    <property type="match status" value="1"/>
</dbReference>
<evidence type="ECO:0000256" key="4">
    <source>
        <dbReference type="ARBA" id="ARBA00029447"/>
    </source>
</evidence>
<evidence type="ECO:0000259" key="10">
    <source>
        <dbReference type="PROSITE" id="PS50885"/>
    </source>
</evidence>
<evidence type="ECO:0000256" key="7">
    <source>
        <dbReference type="SAM" id="MobiDB-lite"/>
    </source>
</evidence>
<keyword evidence="8" id="KW-0812">Transmembrane</keyword>
<dbReference type="Gene3D" id="3.30.450.20">
    <property type="entry name" value="PAS domain"/>
    <property type="match status" value="1"/>
</dbReference>
<evidence type="ECO:0000256" key="5">
    <source>
        <dbReference type="PROSITE-ProRule" id="PRU00284"/>
    </source>
</evidence>
<dbReference type="HOGENOM" id="CLU_000445_107_20_6"/>
<feature type="transmembrane region" description="Helical" evidence="8">
    <location>
        <begin position="183"/>
        <end position="207"/>
    </location>
</feature>
<evidence type="ECO:0000256" key="2">
    <source>
        <dbReference type="ARBA" id="ARBA00022481"/>
    </source>
</evidence>
<name>I3CF58_9GAMM</name>
<dbReference type="Pfam" id="PF00672">
    <property type="entry name" value="HAMP"/>
    <property type="match status" value="1"/>
</dbReference>
<protein>
    <submittedName>
        <fullName evidence="11">Methyl-accepting chemotaxis protein</fullName>
    </submittedName>
</protein>
<evidence type="ECO:0000256" key="3">
    <source>
        <dbReference type="ARBA" id="ARBA00023224"/>
    </source>
</evidence>
<dbReference type="GO" id="GO:0007165">
    <property type="term" value="P:signal transduction"/>
    <property type="evidence" value="ECO:0007669"/>
    <property type="project" value="UniProtKB-KW"/>
</dbReference>
<dbReference type="CDD" id="cd11386">
    <property type="entry name" value="MCP_signal"/>
    <property type="match status" value="1"/>
</dbReference>
<feature type="coiled-coil region" evidence="6">
    <location>
        <begin position="707"/>
        <end position="734"/>
    </location>
</feature>